<accession>A0ABV7H8T5</accession>
<protein>
    <submittedName>
        <fullName evidence="3">Tetratricopeptide repeat protein</fullName>
    </submittedName>
</protein>
<sequence>MSALEDRDIDALVSSYLQAVNPDKKQAAFWEAIGEIRNERKAGRPEKALELATKLASALTEDYKLLSVTESQIGELHVDLKQWALAKSHFTNALRLEEARHATEIERVEGPLMWLAGVSIQLGEVDVAERHYIRLLEMKQQAHGPLHYSAISQLWALANLALRRSDLLKAERYIKQELDIWRTKPMFFGVSLGDESTALQNLGSVRAHQGKFSEAISLHLKARDLLQTPIRLASKDGSGIGAGTLARAIECEERLTALYERAGNAVAAEKHTRYRQQFQALVSHPPYVLTHALWYQALLPLP</sequence>
<dbReference type="SUPFAM" id="SSF48452">
    <property type="entry name" value="TPR-like"/>
    <property type="match status" value="1"/>
</dbReference>
<dbReference type="PANTHER" id="PTHR45641:SF19">
    <property type="entry name" value="NEPHROCYSTIN-3"/>
    <property type="match status" value="1"/>
</dbReference>
<dbReference type="EMBL" id="JBHRTI010000010">
    <property type="protein sequence ID" value="MFC3148885.1"/>
    <property type="molecule type" value="Genomic_DNA"/>
</dbReference>
<evidence type="ECO:0000313" key="3">
    <source>
        <dbReference type="EMBL" id="MFC3148885.1"/>
    </source>
</evidence>
<proteinExistence type="predicted"/>
<dbReference type="SMART" id="SM00028">
    <property type="entry name" value="TPR"/>
    <property type="match status" value="2"/>
</dbReference>
<comment type="caution">
    <text evidence="3">The sequence shown here is derived from an EMBL/GenBank/DDBJ whole genome shotgun (WGS) entry which is preliminary data.</text>
</comment>
<organism evidence="3 4">
    <name type="scientific">Piscinibacterium candidicorallinum</name>
    <dbReference type="NCBI Taxonomy" id="1793872"/>
    <lineage>
        <taxon>Bacteria</taxon>
        <taxon>Pseudomonadati</taxon>
        <taxon>Pseudomonadota</taxon>
        <taxon>Betaproteobacteria</taxon>
        <taxon>Burkholderiales</taxon>
        <taxon>Piscinibacterium</taxon>
    </lineage>
</organism>
<dbReference type="RefSeq" id="WP_377305226.1">
    <property type="nucleotide sequence ID" value="NZ_CP180191.1"/>
</dbReference>
<keyword evidence="1" id="KW-0677">Repeat</keyword>
<evidence type="ECO:0000256" key="1">
    <source>
        <dbReference type="ARBA" id="ARBA00022737"/>
    </source>
</evidence>
<keyword evidence="4" id="KW-1185">Reference proteome</keyword>
<keyword evidence="2" id="KW-0802">TPR repeat</keyword>
<dbReference type="PANTHER" id="PTHR45641">
    <property type="entry name" value="TETRATRICOPEPTIDE REPEAT PROTEIN (AFU_ORTHOLOGUE AFUA_6G03870)"/>
    <property type="match status" value="1"/>
</dbReference>
<dbReference type="Pfam" id="PF13176">
    <property type="entry name" value="TPR_7"/>
    <property type="match status" value="1"/>
</dbReference>
<dbReference type="Proteomes" id="UP001595556">
    <property type="component" value="Unassembled WGS sequence"/>
</dbReference>
<dbReference type="InterPro" id="IPR019734">
    <property type="entry name" value="TPR_rpt"/>
</dbReference>
<gene>
    <name evidence="3" type="ORF">ACFOEN_14750</name>
</gene>
<dbReference type="Gene3D" id="1.25.40.10">
    <property type="entry name" value="Tetratricopeptide repeat domain"/>
    <property type="match status" value="1"/>
</dbReference>
<evidence type="ECO:0000256" key="2">
    <source>
        <dbReference type="ARBA" id="ARBA00022803"/>
    </source>
</evidence>
<dbReference type="Pfam" id="PF13424">
    <property type="entry name" value="TPR_12"/>
    <property type="match status" value="1"/>
</dbReference>
<dbReference type="InterPro" id="IPR011990">
    <property type="entry name" value="TPR-like_helical_dom_sf"/>
</dbReference>
<evidence type="ECO:0000313" key="4">
    <source>
        <dbReference type="Proteomes" id="UP001595556"/>
    </source>
</evidence>
<name>A0ABV7H8T5_9BURK</name>
<reference evidence="4" key="1">
    <citation type="journal article" date="2019" name="Int. J. Syst. Evol. Microbiol.">
        <title>The Global Catalogue of Microorganisms (GCM) 10K type strain sequencing project: providing services to taxonomists for standard genome sequencing and annotation.</title>
        <authorList>
            <consortium name="The Broad Institute Genomics Platform"/>
            <consortium name="The Broad Institute Genome Sequencing Center for Infectious Disease"/>
            <person name="Wu L."/>
            <person name="Ma J."/>
        </authorList>
    </citation>
    <scope>NUCLEOTIDE SEQUENCE [LARGE SCALE GENOMIC DNA]</scope>
    <source>
        <strain evidence="4">KCTC 52168</strain>
    </source>
</reference>